<evidence type="ECO:0000256" key="3">
    <source>
        <dbReference type="ARBA" id="ARBA00022622"/>
    </source>
</evidence>
<protein>
    <recommendedName>
        <fullName evidence="9">Copper acquisition factor BIM1-like domain-containing protein</fullName>
    </recommendedName>
</protein>
<organism evidence="10 11">
    <name type="scientific">Discina gigas</name>
    <dbReference type="NCBI Taxonomy" id="1032678"/>
    <lineage>
        <taxon>Eukaryota</taxon>
        <taxon>Fungi</taxon>
        <taxon>Dikarya</taxon>
        <taxon>Ascomycota</taxon>
        <taxon>Pezizomycotina</taxon>
        <taxon>Pezizomycetes</taxon>
        <taxon>Pezizales</taxon>
        <taxon>Discinaceae</taxon>
        <taxon>Discina</taxon>
    </lineage>
</organism>
<dbReference type="Pfam" id="PF20238">
    <property type="entry name" value="BIM1-like_dom"/>
    <property type="match status" value="1"/>
</dbReference>
<keyword evidence="3" id="KW-0336">GPI-anchor</keyword>
<keyword evidence="11" id="KW-1185">Reference proteome</keyword>
<evidence type="ECO:0000256" key="5">
    <source>
        <dbReference type="ARBA" id="ARBA00023136"/>
    </source>
</evidence>
<dbReference type="EMBL" id="JBBBZM010000203">
    <property type="protein sequence ID" value="KAL0631868.1"/>
    <property type="molecule type" value="Genomic_DNA"/>
</dbReference>
<evidence type="ECO:0000313" key="10">
    <source>
        <dbReference type="EMBL" id="KAL0631868.1"/>
    </source>
</evidence>
<feature type="chain" id="PRO_5047247341" description="Copper acquisition factor BIM1-like domain-containing protein" evidence="8">
    <location>
        <begin position="26"/>
        <end position="222"/>
    </location>
</feature>
<dbReference type="Proteomes" id="UP001447188">
    <property type="component" value="Unassembled WGS sequence"/>
</dbReference>
<evidence type="ECO:0000256" key="4">
    <source>
        <dbReference type="ARBA" id="ARBA00022729"/>
    </source>
</evidence>
<sequence length="222" mass="23778">MLLTSTRAWGFLILHLCTSTLLVEAHFIVTYPQPRGYDYHAQFKFPCGGVAPASNRTAWPTTGGALALIPIHAFDLMTVNIALGNNIDESQDSNPYNVPMVPLFNQTGANSTFCIPKIKIPKKIADQVHAGVNATIQVVMLTATNAALYSCIDLTFSDTEADRFGDPAVWNKFCYNGTGMGGHALGPPSPLNGTQTAGMGLLPLPQSSLLVTGVVSLLLWMI</sequence>
<evidence type="ECO:0000313" key="11">
    <source>
        <dbReference type="Proteomes" id="UP001447188"/>
    </source>
</evidence>
<feature type="domain" description="Copper acquisition factor BIM1-like" evidence="9">
    <location>
        <begin position="24"/>
        <end position="178"/>
    </location>
</feature>
<dbReference type="PANTHER" id="PTHR34992:SF10">
    <property type="entry name" value="COPPER ACQUISITION FACTOR BIM1-LIKE DOMAIN-CONTAINING PROTEIN"/>
    <property type="match status" value="1"/>
</dbReference>
<dbReference type="CDD" id="cd21176">
    <property type="entry name" value="LPMO_auxiliary-like"/>
    <property type="match status" value="1"/>
</dbReference>
<gene>
    <name evidence="10" type="ORF">Q9L58_009253</name>
</gene>
<keyword evidence="5" id="KW-0472">Membrane</keyword>
<evidence type="ECO:0000259" key="9">
    <source>
        <dbReference type="Pfam" id="PF20238"/>
    </source>
</evidence>
<dbReference type="PANTHER" id="PTHR34992">
    <property type="entry name" value="HYPHAL ANASTAMOSIS-7 PROTEIN"/>
    <property type="match status" value="1"/>
</dbReference>
<name>A0ABR3G7R8_9PEZI</name>
<dbReference type="InterPro" id="IPR046936">
    <property type="entry name" value="BIM1-like"/>
</dbReference>
<proteinExistence type="predicted"/>
<evidence type="ECO:0000256" key="2">
    <source>
        <dbReference type="ARBA" id="ARBA00022475"/>
    </source>
</evidence>
<keyword evidence="6" id="KW-0325">Glycoprotein</keyword>
<evidence type="ECO:0000256" key="6">
    <source>
        <dbReference type="ARBA" id="ARBA00023180"/>
    </source>
</evidence>
<comment type="subcellular location">
    <subcellularLocation>
        <location evidence="1">Cell membrane</location>
        <topology evidence="1">Lipid-anchor</topology>
        <topology evidence="1">GPI-anchor</topology>
    </subcellularLocation>
</comment>
<keyword evidence="4 8" id="KW-0732">Signal</keyword>
<reference evidence="10 11" key="1">
    <citation type="submission" date="2024-02" db="EMBL/GenBank/DDBJ databases">
        <title>Discinaceae phylogenomics.</title>
        <authorList>
            <person name="Dirks A.C."/>
            <person name="James T.Y."/>
        </authorList>
    </citation>
    <scope>NUCLEOTIDE SEQUENCE [LARGE SCALE GENOMIC DNA]</scope>
    <source>
        <strain evidence="10 11">ACD0624</strain>
    </source>
</reference>
<accession>A0ABR3G7R8</accession>
<evidence type="ECO:0000256" key="8">
    <source>
        <dbReference type="SAM" id="SignalP"/>
    </source>
</evidence>
<comment type="caution">
    <text evidence="10">The sequence shown here is derived from an EMBL/GenBank/DDBJ whole genome shotgun (WGS) entry which is preliminary data.</text>
</comment>
<evidence type="ECO:0000256" key="1">
    <source>
        <dbReference type="ARBA" id="ARBA00004609"/>
    </source>
</evidence>
<dbReference type="InterPro" id="IPR046530">
    <property type="entry name" value="BIM1-like_dom"/>
</dbReference>
<feature type="signal peptide" evidence="8">
    <location>
        <begin position="1"/>
        <end position="25"/>
    </location>
</feature>
<evidence type="ECO:0000256" key="7">
    <source>
        <dbReference type="ARBA" id="ARBA00023288"/>
    </source>
</evidence>
<keyword evidence="2" id="KW-1003">Cell membrane</keyword>
<keyword evidence="7" id="KW-0449">Lipoprotein</keyword>